<dbReference type="RefSeq" id="YP_003714740.1">
    <property type="nucleotide sequence ID" value="NC_014229.1"/>
</dbReference>
<evidence type="ECO:0000313" key="1">
    <source>
        <dbReference type="EMBL" id="ADE43457.1"/>
    </source>
</evidence>
<dbReference type="Pfam" id="PF11367">
    <property type="entry name" value="Tail_completion_gp17"/>
    <property type="match status" value="1"/>
</dbReference>
<dbReference type="KEGG" id="vg:9284670"/>
<keyword evidence="2" id="KW-1185">Reference proteome</keyword>
<evidence type="ECO:0000313" key="2">
    <source>
        <dbReference type="Proteomes" id="UP000000384"/>
    </source>
</evidence>
<proteinExistence type="predicted"/>
<dbReference type="Proteomes" id="UP000000384">
    <property type="component" value="Segment"/>
</dbReference>
<protein>
    <submittedName>
        <fullName evidence="1">Gp33</fullName>
    </submittedName>
</protein>
<accession>D7NW59</accession>
<dbReference type="InterPro" id="IPR053745">
    <property type="entry name" value="Viral_Tail_Comp_sf"/>
</dbReference>
<sequence>MPLLAIWAGGDMATALPALQASVYAKLVGHAPLTALVSGVYDEVPEPAPYPYVSFGSMTEFPEDAHDRQGLSVTVVIHVWSKSPGFAEAHRIFAALDAALDRVPLTVAGCTDVSIKHSNHQALKDPEPGVRHINAEYRVRLTLDS</sequence>
<name>D7NW59_9CAUD</name>
<organism evidence="1 2">
    <name type="scientific">Streptomyces phage phiSASD1</name>
    <dbReference type="NCBI Taxonomy" id="747763"/>
    <lineage>
        <taxon>Viruses</taxon>
        <taxon>Duplodnaviria</taxon>
        <taxon>Heunggongvirae</taxon>
        <taxon>Uroviricota</taxon>
        <taxon>Caudoviricetes</taxon>
        <taxon>Sasdunavirus</taxon>
        <taxon>Sasdunavirus SASD1</taxon>
    </lineage>
</organism>
<dbReference type="GeneID" id="9284670"/>
<dbReference type="EMBL" id="GQ379227">
    <property type="protein sequence ID" value="ADE43457.1"/>
    <property type="molecule type" value="Genomic_DNA"/>
</dbReference>
<dbReference type="Gene3D" id="3.30.2000.30">
    <property type="match status" value="1"/>
</dbReference>
<gene>
    <name evidence="1" type="primary">33</name>
    <name evidence="1" type="ORF">phiSA1p13</name>
</gene>
<reference evidence="1 2" key="1">
    <citation type="journal article" date="2010" name="Virology">
        <title>Complete genomic sequence analysis of the temperate bacteriophage phiSASD1 of Streptomyces avermitilis.</title>
        <authorList>
            <person name="Wang S."/>
            <person name="Qiao X."/>
            <person name="Liu X."/>
            <person name="Zhang X."/>
            <person name="Wang C."/>
            <person name="Zhao X."/>
            <person name="Chen Z."/>
            <person name="Wen Y."/>
            <person name="Song Y."/>
        </authorList>
    </citation>
    <scope>NUCLEOTIDE SEQUENCE [LARGE SCALE GENOMIC DNA]</scope>
</reference>
<dbReference type="OrthoDB" id="38820at10239"/>
<dbReference type="InterPro" id="IPR021508">
    <property type="entry name" value="Gp17-like"/>
</dbReference>